<name>A0A1S4BHN0_TOBAC</name>
<keyword evidence="4" id="KW-0418">Kinase</keyword>
<dbReference type="InterPro" id="IPR011009">
    <property type="entry name" value="Kinase-like_dom_sf"/>
</dbReference>
<dbReference type="InterPro" id="IPR000719">
    <property type="entry name" value="Prot_kinase_dom"/>
</dbReference>
<dbReference type="PANTHER" id="PTHR24056">
    <property type="entry name" value="CELL DIVISION PROTEIN KINASE"/>
    <property type="match status" value="1"/>
</dbReference>
<dbReference type="PANTHER" id="PTHR24056:SF107">
    <property type="entry name" value="CYCLIN-DEPENDENT KINASE 11A-RELATED"/>
    <property type="match status" value="1"/>
</dbReference>
<dbReference type="SUPFAM" id="SSF56112">
    <property type="entry name" value="Protein kinase-like (PK-like)"/>
    <property type="match status" value="1"/>
</dbReference>
<evidence type="ECO:0000256" key="4">
    <source>
        <dbReference type="ARBA" id="ARBA00022777"/>
    </source>
</evidence>
<dbReference type="Pfam" id="PF00069">
    <property type="entry name" value="Pkinase"/>
    <property type="match status" value="1"/>
</dbReference>
<dbReference type="KEGG" id="nta:107808388"/>
<keyword evidence="2" id="KW-0808">Transferase</keyword>
<dbReference type="AlphaFoldDB" id="A0A1S4BHN0"/>
<gene>
    <name evidence="7" type="primary">LOC107808388</name>
</gene>
<keyword evidence="5" id="KW-0067">ATP-binding</keyword>
<keyword evidence="6" id="KW-1185">Reference proteome</keyword>
<dbReference type="OMA" id="XCEPELM"/>
<evidence type="ECO:0000313" key="6">
    <source>
        <dbReference type="Proteomes" id="UP000790787"/>
    </source>
</evidence>
<dbReference type="InterPro" id="IPR050108">
    <property type="entry name" value="CDK"/>
</dbReference>
<keyword evidence="1" id="KW-0723">Serine/threonine-protein kinase</keyword>
<dbReference type="FunFam" id="1.10.510.10:FF:000624">
    <property type="entry name" value="Mitogen-activated protein kinase"/>
    <property type="match status" value="1"/>
</dbReference>
<keyword evidence="3" id="KW-0547">Nucleotide-binding</keyword>
<dbReference type="PROSITE" id="PS50011">
    <property type="entry name" value="PROTEIN_KINASE_DOM"/>
    <property type="match status" value="1"/>
</dbReference>
<protein>
    <submittedName>
        <fullName evidence="7">Cyclin-dependent kinase G-2-like</fullName>
    </submittedName>
</protein>
<dbReference type="GO" id="GO:0004674">
    <property type="term" value="F:protein serine/threonine kinase activity"/>
    <property type="evidence" value="ECO:0000318"/>
    <property type="project" value="GO_Central"/>
</dbReference>
<sequence length="267" mass="30250">MAIEYMEYDLKELIMTMKQPFSPSEIKCLMLQLLEGVKNLHDNSLLHRYLKTSNLLLNSRGELKILHSGLARQYYGNLLYSAPELLLGAKVHYSTAMDMWSVGCIMAELLSNEPLFNGSGSLAGQIYYICKILGTPNETTWPGFSKLTGVGMKVVNFAKQYQENLLRKKFPATSFTGLPLLSDAGFDLLNRLVTYDPEKRITADAALNHDWFREVPLPKSKEFMPTFPALNAQTDWRKRRVIIMKSSDPDLEETSSSNSSTYAQIYP</sequence>
<evidence type="ECO:0000256" key="2">
    <source>
        <dbReference type="ARBA" id="ARBA00022679"/>
    </source>
</evidence>
<proteinExistence type="predicted"/>
<dbReference type="GeneID" id="107808388"/>
<dbReference type="Proteomes" id="UP000790787">
    <property type="component" value="Chromosome 22"/>
</dbReference>
<evidence type="ECO:0000256" key="3">
    <source>
        <dbReference type="ARBA" id="ARBA00022741"/>
    </source>
</evidence>
<dbReference type="OrthoDB" id="648396at2759"/>
<accession>A0A1S4BHN0</accession>
<evidence type="ECO:0000256" key="5">
    <source>
        <dbReference type="ARBA" id="ARBA00022840"/>
    </source>
</evidence>
<dbReference type="SMR" id="A0A1S4BHN0"/>
<reference evidence="7" key="2">
    <citation type="submission" date="2025-08" db="UniProtKB">
        <authorList>
            <consortium name="RefSeq"/>
        </authorList>
    </citation>
    <scope>IDENTIFICATION</scope>
</reference>
<dbReference type="RefSeq" id="XP_016488388.1">
    <property type="nucleotide sequence ID" value="XM_016632902.1"/>
</dbReference>
<dbReference type="Gene3D" id="1.10.510.10">
    <property type="entry name" value="Transferase(Phosphotransferase) domain 1"/>
    <property type="match status" value="1"/>
</dbReference>
<reference evidence="6" key="1">
    <citation type="journal article" date="2014" name="Nat. Commun.">
        <title>The tobacco genome sequence and its comparison with those of tomato and potato.</title>
        <authorList>
            <person name="Sierro N."/>
            <person name="Battey J.N."/>
            <person name="Ouadi S."/>
            <person name="Bakaher N."/>
            <person name="Bovet L."/>
            <person name="Willig A."/>
            <person name="Goepfert S."/>
            <person name="Peitsch M.C."/>
            <person name="Ivanov N.V."/>
        </authorList>
    </citation>
    <scope>NUCLEOTIDE SEQUENCE [LARGE SCALE GENOMIC DNA]</scope>
</reference>
<evidence type="ECO:0000256" key="1">
    <source>
        <dbReference type="ARBA" id="ARBA00022527"/>
    </source>
</evidence>
<dbReference type="STRING" id="4097.A0A1S4BHN0"/>
<dbReference type="GO" id="GO:0005524">
    <property type="term" value="F:ATP binding"/>
    <property type="evidence" value="ECO:0007669"/>
    <property type="project" value="UniProtKB-KW"/>
</dbReference>
<dbReference type="GO" id="GO:0005634">
    <property type="term" value="C:nucleus"/>
    <property type="evidence" value="ECO:0000318"/>
    <property type="project" value="GO_Central"/>
</dbReference>
<dbReference type="SMART" id="SM00220">
    <property type="entry name" value="S_TKc"/>
    <property type="match status" value="1"/>
</dbReference>
<organism evidence="6 7">
    <name type="scientific">Nicotiana tabacum</name>
    <name type="common">Common tobacco</name>
    <dbReference type="NCBI Taxonomy" id="4097"/>
    <lineage>
        <taxon>Eukaryota</taxon>
        <taxon>Viridiplantae</taxon>
        <taxon>Streptophyta</taxon>
        <taxon>Embryophyta</taxon>
        <taxon>Tracheophyta</taxon>
        <taxon>Spermatophyta</taxon>
        <taxon>Magnoliopsida</taxon>
        <taxon>eudicotyledons</taxon>
        <taxon>Gunneridae</taxon>
        <taxon>Pentapetalae</taxon>
        <taxon>asterids</taxon>
        <taxon>lamiids</taxon>
        <taxon>Solanales</taxon>
        <taxon>Solanaceae</taxon>
        <taxon>Nicotianoideae</taxon>
        <taxon>Nicotianeae</taxon>
        <taxon>Nicotiana</taxon>
    </lineage>
</organism>
<evidence type="ECO:0000313" key="7">
    <source>
        <dbReference type="RefSeq" id="XP_016488388.1"/>
    </source>
</evidence>
<dbReference type="PaxDb" id="4097-A0A1S4BHN0"/>